<dbReference type="RefSeq" id="WP_214175638.1">
    <property type="nucleotide sequence ID" value="NZ_JAHCVK010000004.1"/>
</dbReference>
<dbReference type="EMBL" id="JAHCVK010000004">
    <property type="protein sequence ID" value="MBT0653642.1"/>
    <property type="molecule type" value="Genomic_DNA"/>
</dbReference>
<keyword evidence="2" id="KW-1133">Transmembrane helix</keyword>
<reference evidence="4 5" key="1">
    <citation type="submission" date="2021-05" db="EMBL/GenBank/DDBJ databases">
        <title>The draft genome of Geobacter luticola JCM 17780.</title>
        <authorList>
            <person name="Xu Z."/>
            <person name="Masuda Y."/>
            <person name="Itoh H."/>
            <person name="Senoo K."/>
        </authorList>
    </citation>
    <scope>NUCLEOTIDE SEQUENCE [LARGE SCALE GENOMIC DNA]</scope>
    <source>
        <strain evidence="4 5">JCM 17780</strain>
    </source>
</reference>
<gene>
    <name evidence="4" type="ORF">KI810_11290</name>
</gene>
<accession>A0ABS5SG45</accession>
<keyword evidence="5" id="KW-1185">Reference proteome</keyword>
<feature type="transmembrane region" description="Helical" evidence="2">
    <location>
        <begin position="41"/>
        <end position="62"/>
    </location>
</feature>
<keyword evidence="2" id="KW-0472">Membrane</keyword>
<feature type="region of interest" description="Disordered" evidence="1">
    <location>
        <begin position="90"/>
        <end position="152"/>
    </location>
</feature>
<feature type="domain" description="Type II secretion system protein GspB C-terminal" evidence="3">
    <location>
        <begin position="167"/>
        <end position="224"/>
    </location>
</feature>
<sequence>MSSILKALQKLEQEKSSRRQGAPDVTVDIAKPTTAKRRSPWFIPAAMAGVTLLAVLITYAAMGGFSRTRLAPVAVAPPAGTLPGKVTLSPPAAVAPATPPPSLSTQLPVNQKPQNKGVTPDLTRTVAPRSAPLPRQQATTPPQPPVQAAPPVPVKVEPVSSPAAPPLPALKVTGIAWQKDNSSRLAMVNGAAVAEGGSVGGARVEEIFPDRVRFTAGKQNFEVPLGKSSADR</sequence>
<dbReference type="Pfam" id="PF16537">
    <property type="entry name" value="T2SSB"/>
    <property type="match status" value="1"/>
</dbReference>
<keyword evidence="2" id="KW-0812">Transmembrane</keyword>
<dbReference type="Proteomes" id="UP000756860">
    <property type="component" value="Unassembled WGS sequence"/>
</dbReference>
<protein>
    <submittedName>
        <fullName evidence="4">General secretion pathway protein GspB</fullName>
    </submittedName>
</protein>
<evidence type="ECO:0000256" key="2">
    <source>
        <dbReference type="SAM" id="Phobius"/>
    </source>
</evidence>
<evidence type="ECO:0000259" key="3">
    <source>
        <dbReference type="Pfam" id="PF16537"/>
    </source>
</evidence>
<organism evidence="4 5">
    <name type="scientific">Geomobilimonas luticola</name>
    <dbReference type="NCBI Taxonomy" id="1114878"/>
    <lineage>
        <taxon>Bacteria</taxon>
        <taxon>Pseudomonadati</taxon>
        <taxon>Thermodesulfobacteriota</taxon>
        <taxon>Desulfuromonadia</taxon>
        <taxon>Geobacterales</taxon>
        <taxon>Geobacteraceae</taxon>
        <taxon>Geomobilimonas</taxon>
    </lineage>
</organism>
<evidence type="ECO:0000313" key="4">
    <source>
        <dbReference type="EMBL" id="MBT0653642.1"/>
    </source>
</evidence>
<evidence type="ECO:0000256" key="1">
    <source>
        <dbReference type="SAM" id="MobiDB-lite"/>
    </source>
</evidence>
<name>A0ABS5SG45_9BACT</name>
<comment type="caution">
    <text evidence="4">The sequence shown here is derived from an EMBL/GenBank/DDBJ whole genome shotgun (WGS) entry which is preliminary data.</text>
</comment>
<feature type="compositionally biased region" description="Pro residues" evidence="1">
    <location>
        <begin position="141"/>
        <end position="152"/>
    </location>
</feature>
<dbReference type="InterPro" id="IPR032389">
    <property type="entry name" value="GspB_C"/>
</dbReference>
<proteinExistence type="predicted"/>
<evidence type="ECO:0000313" key="5">
    <source>
        <dbReference type="Proteomes" id="UP000756860"/>
    </source>
</evidence>